<accession>A0A846U1C9</accession>
<dbReference type="PANTHER" id="PTHR48098:SF1">
    <property type="entry name" value="DIACYLGLYCEROL ACYLTRANSFERASE_MYCOLYLTRANSFERASE AG85A"/>
    <property type="match status" value="1"/>
</dbReference>
<protein>
    <submittedName>
        <fullName evidence="1">Esterase family protein</fullName>
    </submittedName>
</protein>
<evidence type="ECO:0000313" key="1">
    <source>
        <dbReference type="EMBL" id="NKE10275.1"/>
    </source>
</evidence>
<dbReference type="EMBL" id="JAAVUN010000020">
    <property type="protein sequence ID" value="NKE10275.1"/>
    <property type="molecule type" value="Genomic_DNA"/>
</dbReference>
<proteinExistence type="predicted"/>
<comment type="caution">
    <text evidence="1">The sequence shown here is derived from an EMBL/GenBank/DDBJ whole genome shotgun (WGS) entry which is preliminary data.</text>
</comment>
<dbReference type="InterPro" id="IPR050583">
    <property type="entry name" value="Mycobacterial_A85_antigen"/>
</dbReference>
<dbReference type="PANTHER" id="PTHR48098">
    <property type="entry name" value="ENTEROCHELIN ESTERASE-RELATED"/>
    <property type="match status" value="1"/>
</dbReference>
<dbReference type="AlphaFoldDB" id="A0A846U1C9"/>
<name>A0A846U1C9_9MICC</name>
<dbReference type="InterPro" id="IPR000801">
    <property type="entry name" value="Esterase-like"/>
</dbReference>
<dbReference type="InterPro" id="IPR029058">
    <property type="entry name" value="AB_hydrolase_fold"/>
</dbReference>
<evidence type="ECO:0000313" key="2">
    <source>
        <dbReference type="Proteomes" id="UP000521379"/>
    </source>
</evidence>
<reference evidence="1 2" key="1">
    <citation type="submission" date="2020-02" db="EMBL/GenBank/DDBJ databases">
        <authorList>
            <person name="Sun Q."/>
        </authorList>
    </citation>
    <scope>NUCLEOTIDE SEQUENCE [LARGE SCALE GENOMIC DNA]</scope>
    <source>
        <strain evidence="1 2">YIM 13062</strain>
    </source>
</reference>
<sequence>METPDRSYPVVVGFPGVPGSTSTYRDEMKINELVMHDVKNNAMQAPIMVFPQVFPNNADTECVDGKSGQWETWITTDLRSWITTNLRTISDRKAWATTGYSAGGWCSAMVSMRHPDQYGWGISLAGYFAPEYSKDQQQDDPKDPKYQLDKVAQEQKPDIGLWAFAAGQDQPAVDALNKFKPSVAAPTSLVTSFSQTGGHRTPVWIQPQQDSLAWLGQVSPWFAPESA</sequence>
<dbReference type="Pfam" id="PF00756">
    <property type="entry name" value="Esterase"/>
    <property type="match status" value="1"/>
</dbReference>
<dbReference type="SUPFAM" id="SSF53474">
    <property type="entry name" value="alpha/beta-Hydrolases"/>
    <property type="match status" value="1"/>
</dbReference>
<keyword evidence="2" id="KW-1185">Reference proteome</keyword>
<organism evidence="1 2">
    <name type="scientific">Kocuria subflava</name>
    <dbReference type="NCBI Taxonomy" id="1736139"/>
    <lineage>
        <taxon>Bacteria</taxon>
        <taxon>Bacillati</taxon>
        <taxon>Actinomycetota</taxon>
        <taxon>Actinomycetes</taxon>
        <taxon>Micrococcales</taxon>
        <taxon>Micrococcaceae</taxon>
        <taxon>Kocuria</taxon>
    </lineage>
</organism>
<dbReference type="Gene3D" id="3.40.50.1820">
    <property type="entry name" value="alpha/beta hydrolase"/>
    <property type="match status" value="1"/>
</dbReference>
<dbReference type="RefSeq" id="WP_157980524.1">
    <property type="nucleotide sequence ID" value="NZ_JAAVUN010000020.1"/>
</dbReference>
<dbReference type="Proteomes" id="UP000521379">
    <property type="component" value="Unassembled WGS sequence"/>
</dbReference>
<gene>
    <name evidence="1" type="ORF">GTW58_10100</name>
</gene>
<dbReference type="GO" id="GO:0016747">
    <property type="term" value="F:acyltransferase activity, transferring groups other than amino-acyl groups"/>
    <property type="evidence" value="ECO:0007669"/>
    <property type="project" value="TreeGrafter"/>
</dbReference>